<dbReference type="EMBL" id="FOYZ01000001">
    <property type="protein sequence ID" value="SFR57166.1"/>
    <property type="molecule type" value="Genomic_DNA"/>
</dbReference>
<keyword evidence="5" id="KW-0777">Teichoic acid biosynthesis</keyword>
<dbReference type="InterPro" id="IPR007554">
    <property type="entry name" value="Glycerophosphate_synth"/>
</dbReference>
<keyword evidence="8" id="KW-1185">Reference proteome</keyword>
<dbReference type="GO" id="GO:0019350">
    <property type="term" value="P:teichoic acid biosynthetic process"/>
    <property type="evidence" value="ECO:0007669"/>
    <property type="project" value="UniProtKB-KW"/>
</dbReference>
<comment type="subcellular location">
    <subcellularLocation>
        <location evidence="1">Cell membrane</location>
        <topology evidence="1">Peripheral membrane protein</topology>
    </subcellularLocation>
</comment>
<comment type="similarity">
    <text evidence="2">Belongs to the CDP-glycerol glycerophosphotransferase family.</text>
</comment>
<reference evidence="7 8" key="1">
    <citation type="submission" date="2016-10" db="EMBL/GenBank/DDBJ databases">
        <authorList>
            <person name="de Groot N.N."/>
        </authorList>
    </citation>
    <scope>NUCLEOTIDE SEQUENCE [LARGE SCALE GENOMIC DNA]</scope>
    <source>
        <strain evidence="7 8">743A</strain>
    </source>
</reference>
<gene>
    <name evidence="7" type="ORF">SAMN05661086_00209</name>
</gene>
<dbReference type="STRING" id="37658.SAMN05661086_00209"/>
<organism evidence="7 8">
    <name type="scientific">Anaeromicropila populeti</name>
    <dbReference type="NCBI Taxonomy" id="37658"/>
    <lineage>
        <taxon>Bacteria</taxon>
        <taxon>Bacillati</taxon>
        <taxon>Bacillota</taxon>
        <taxon>Clostridia</taxon>
        <taxon>Lachnospirales</taxon>
        <taxon>Lachnospiraceae</taxon>
        <taxon>Anaeromicropila</taxon>
    </lineage>
</organism>
<dbReference type="Pfam" id="PF04464">
    <property type="entry name" value="Glyphos_transf"/>
    <property type="match status" value="1"/>
</dbReference>
<dbReference type="Gene3D" id="3.40.50.12580">
    <property type="match status" value="1"/>
</dbReference>
<evidence type="ECO:0000313" key="8">
    <source>
        <dbReference type="Proteomes" id="UP000199659"/>
    </source>
</evidence>
<dbReference type="GO" id="GO:0005886">
    <property type="term" value="C:plasma membrane"/>
    <property type="evidence" value="ECO:0007669"/>
    <property type="project" value="UniProtKB-SubCell"/>
</dbReference>
<dbReference type="InterPro" id="IPR043149">
    <property type="entry name" value="TagF_N"/>
</dbReference>
<evidence type="ECO:0000256" key="6">
    <source>
        <dbReference type="ARBA" id="ARBA00023136"/>
    </source>
</evidence>
<evidence type="ECO:0000256" key="2">
    <source>
        <dbReference type="ARBA" id="ARBA00010488"/>
    </source>
</evidence>
<proteinExistence type="inferred from homology"/>
<dbReference type="Proteomes" id="UP000199659">
    <property type="component" value="Unassembled WGS sequence"/>
</dbReference>
<evidence type="ECO:0000256" key="3">
    <source>
        <dbReference type="ARBA" id="ARBA00022475"/>
    </source>
</evidence>
<dbReference type="PANTHER" id="PTHR37316:SF3">
    <property type="entry name" value="TEICHOIC ACID GLYCEROL-PHOSPHATE TRANSFERASE"/>
    <property type="match status" value="1"/>
</dbReference>
<accession>A0A1I6HRS7</accession>
<dbReference type="SUPFAM" id="SSF53756">
    <property type="entry name" value="UDP-Glycosyltransferase/glycogen phosphorylase"/>
    <property type="match status" value="1"/>
</dbReference>
<dbReference type="InterPro" id="IPR051612">
    <property type="entry name" value="Teichoic_Acid_Biosynth"/>
</dbReference>
<dbReference type="InterPro" id="IPR043148">
    <property type="entry name" value="TagF_C"/>
</dbReference>
<keyword evidence="6" id="KW-0472">Membrane</keyword>
<name>A0A1I6HRS7_9FIRM</name>
<keyword evidence="4 7" id="KW-0808">Transferase</keyword>
<dbReference type="Gene3D" id="3.40.50.11820">
    <property type="match status" value="1"/>
</dbReference>
<dbReference type="GO" id="GO:0047355">
    <property type="term" value="F:CDP-glycerol glycerophosphotransferase activity"/>
    <property type="evidence" value="ECO:0007669"/>
    <property type="project" value="InterPro"/>
</dbReference>
<dbReference type="PANTHER" id="PTHR37316">
    <property type="entry name" value="TEICHOIC ACID GLYCEROL-PHOSPHATE PRIMASE"/>
    <property type="match status" value="1"/>
</dbReference>
<evidence type="ECO:0000256" key="5">
    <source>
        <dbReference type="ARBA" id="ARBA00022944"/>
    </source>
</evidence>
<dbReference type="AlphaFoldDB" id="A0A1I6HRS7"/>
<evidence type="ECO:0000256" key="4">
    <source>
        <dbReference type="ARBA" id="ARBA00022679"/>
    </source>
</evidence>
<sequence length="396" mass="47379">MKKYIKSMAKKVFLLLYKIERTILPVSENVILFESNVGRNYTGNPKAIYEEMVRQGLDRQYKCCFILEDLQVEIPGNPIKVKRLRWKYFYYFAIAKIWVSDSRFPTFIVKRKGVTYIQTWHGTPLKKLALDMESIHMDGEKSIEDYKKAFVSNTSTWDYLISQNSFSTETFRRCFSFHKNMLEVGYPRNDSLIRDNSAAKIKEWKDLLGLPADKKILLYAPTWRDNEYYGENLYKFYSNIDYDRMRKELGGEYIMIVKYHYLVKDHIDWSCYADFIYKFDSAMDITSLYLVSDCLITDYSSVMFDYSILKRPMFFYAYDLENYKNNLRGFYFDFMKEVPGPVSRTTEELIYQIKNYEFSQYTEKYEIFLKKFNSYDDGKASERVVELLKNIMEDGK</sequence>
<evidence type="ECO:0000313" key="7">
    <source>
        <dbReference type="EMBL" id="SFR57166.1"/>
    </source>
</evidence>
<protein>
    <submittedName>
        <fullName evidence="7">CDP-glycerol glycerophosphotransferase</fullName>
    </submittedName>
</protein>
<keyword evidence="3" id="KW-1003">Cell membrane</keyword>
<evidence type="ECO:0000256" key="1">
    <source>
        <dbReference type="ARBA" id="ARBA00004202"/>
    </source>
</evidence>